<name>A0A2N9JGA5_9ACTN</name>
<gene>
    <name evidence="3" type="ORF">MPLG2_2110</name>
</gene>
<organism evidence="3 4">
    <name type="scientific">Micropruina glycogenica</name>
    <dbReference type="NCBI Taxonomy" id="75385"/>
    <lineage>
        <taxon>Bacteria</taxon>
        <taxon>Bacillati</taxon>
        <taxon>Actinomycetota</taxon>
        <taxon>Actinomycetes</taxon>
        <taxon>Propionibacteriales</taxon>
        <taxon>Nocardioidaceae</taxon>
        <taxon>Micropruina</taxon>
    </lineage>
</organism>
<keyword evidence="1" id="KW-0472">Membrane</keyword>
<evidence type="ECO:0000313" key="4">
    <source>
        <dbReference type="Proteomes" id="UP000238164"/>
    </source>
</evidence>
<reference evidence="3 4" key="1">
    <citation type="submission" date="2018-02" db="EMBL/GenBank/DDBJ databases">
        <authorList>
            <person name="Cohen D.B."/>
            <person name="Kent A.D."/>
        </authorList>
    </citation>
    <scope>NUCLEOTIDE SEQUENCE [LARGE SCALE GENOMIC DNA]</scope>
    <source>
        <strain evidence="3">1</strain>
    </source>
</reference>
<dbReference type="InterPro" id="IPR002881">
    <property type="entry name" value="DUF58"/>
</dbReference>
<sequence length="399" mass="42021">MIRLTSRGLALLSTGTALLIAASFTGLRALAWPGGLLIGLVAAGALLAARSARQPRVRRRLLPDRLAAGAPVRVTLDLERDSMGAGAWSVVEEKVPPELSGAAALAVPSGWGRLRSLQTYQLGTHVRGRFPVGPSVWVTTDPLGLATTRRQLSGTNLLTVTPAIHALGGALRGAGAGLSGESAHRRSSLLGADDALIREYRPRDEMRRIHWPSTARTGSLMVRREEHAWEPSALILLDNRSESHTGVGSRSSFEWAVSAAASIGVHLLDAGYDIDLVDAAGNSLAAVEGDSVREALLDHLTDARLGNAYELAGAIGPGDRARGQLLIAVLGRLSHADAITLTNARRDGRLCRAIIIQPAPDGDDDPAEALIAGGWHVVRPAAQLSVADAWAALDWGGRR</sequence>
<keyword evidence="1" id="KW-1133">Transmembrane helix</keyword>
<feature type="domain" description="DUF58" evidence="2">
    <location>
        <begin position="197"/>
        <end position="281"/>
    </location>
</feature>
<dbReference type="PANTHER" id="PTHR34351:SF1">
    <property type="entry name" value="SLR1927 PROTEIN"/>
    <property type="match status" value="1"/>
</dbReference>
<dbReference type="KEGG" id="mgg:MPLG2_2110"/>
<dbReference type="AlphaFoldDB" id="A0A2N9JGA5"/>
<dbReference type="Proteomes" id="UP000238164">
    <property type="component" value="Chromosome 1"/>
</dbReference>
<keyword evidence="4" id="KW-1185">Reference proteome</keyword>
<evidence type="ECO:0000313" key="3">
    <source>
        <dbReference type="EMBL" id="SPD87140.1"/>
    </source>
</evidence>
<evidence type="ECO:0000259" key="2">
    <source>
        <dbReference type="Pfam" id="PF01882"/>
    </source>
</evidence>
<accession>A0A2N9JGA5</accession>
<protein>
    <recommendedName>
        <fullName evidence="2">DUF58 domain-containing protein</fullName>
    </recommendedName>
</protein>
<dbReference type="OrthoDB" id="9812729at2"/>
<feature type="transmembrane region" description="Helical" evidence="1">
    <location>
        <begin position="31"/>
        <end position="49"/>
    </location>
</feature>
<proteinExistence type="predicted"/>
<keyword evidence="1" id="KW-0812">Transmembrane</keyword>
<dbReference type="RefSeq" id="WP_105185930.1">
    <property type="nucleotide sequence ID" value="NZ_BAAAGO010000040.1"/>
</dbReference>
<dbReference type="PANTHER" id="PTHR34351">
    <property type="entry name" value="SLR1927 PROTEIN-RELATED"/>
    <property type="match status" value="1"/>
</dbReference>
<evidence type="ECO:0000256" key="1">
    <source>
        <dbReference type="SAM" id="Phobius"/>
    </source>
</evidence>
<dbReference type="Pfam" id="PF01882">
    <property type="entry name" value="DUF58"/>
    <property type="match status" value="1"/>
</dbReference>
<dbReference type="EMBL" id="LT985188">
    <property type="protein sequence ID" value="SPD87140.1"/>
    <property type="molecule type" value="Genomic_DNA"/>
</dbReference>